<protein>
    <recommendedName>
        <fullName evidence="3">Carboxylic ester hydrolase</fullName>
        <ecNumber evidence="3">3.1.1.-</ecNumber>
    </recommendedName>
</protein>
<dbReference type="PANTHER" id="PTHR43142">
    <property type="entry name" value="CARBOXYLIC ESTER HYDROLASE"/>
    <property type="match status" value="1"/>
</dbReference>
<dbReference type="EMBL" id="JAPDRL010000011">
    <property type="protein sequence ID" value="KAJ9667735.1"/>
    <property type="molecule type" value="Genomic_DNA"/>
</dbReference>
<dbReference type="InterPro" id="IPR019826">
    <property type="entry name" value="Carboxylesterase_B_AS"/>
</dbReference>
<name>A0ABQ9P2E1_9PEZI</name>
<keyword evidence="6" id="KW-1185">Reference proteome</keyword>
<organism evidence="5 6">
    <name type="scientific">Coniosporium apollinis</name>
    <dbReference type="NCBI Taxonomy" id="61459"/>
    <lineage>
        <taxon>Eukaryota</taxon>
        <taxon>Fungi</taxon>
        <taxon>Dikarya</taxon>
        <taxon>Ascomycota</taxon>
        <taxon>Pezizomycotina</taxon>
        <taxon>Dothideomycetes</taxon>
        <taxon>Dothideomycetes incertae sedis</taxon>
        <taxon>Coniosporium</taxon>
    </lineage>
</organism>
<comment type="caution">
    <text evidence="5">The sequence shown here is derived from an EMBL/GenBank/DDBJ whole genome shotgun (WGS) entry which is preliminary data.</text>
</comment>
<feature type="domain" description="Carboxylesterase type B" evidence="4">
    <location>
        <begin position="14"/>
        <end position="476"/>
    </location>
</feature>
<dbReference type="SUPFAM" id="SSF53474">
    <property type="entry name" value="alpha/beta-Hydrolases"/>
    <property type="match status" value="1"/>
</dbReference>
<accession>A0ABQ9P2E1</accession>
<dbReference type="Proteomes" id="UP001172684">
    <property type="component" value="Unassembled WGS sequence"/>
</dbReference>
<dbReference type="InterPro" id="IPR002018">
    <property type="entry name" value="CarbesteraseB"/>
</dbReference>
<evidence type="ECO:0000256" key="3">
    <source>
        <dbReference type="RuleBase" id="RU361235"/>
    </source>
</evidence>
<comment type="similarity">
    <text evidence="1 3">Belongs to the type-B carboxylesterase/lipase family.</text>
</comment>
<dbReference type="PANTHER" id="PTHR43142:SF4">
    <property type="entry name" value="CARBOXYLIC ESTER HYDROLASE"/>
    <property type="match status" value="1"/>
</dbReference>
<keyword evidence="2 3" id="KW-0378">Hydrolase</keyword>
<reference evidence="5" key="1">
    <citation type="submission" date="2022-10" db="EMBL/GenBank/DDBJ databases">
        <title>Culturing micro-colonial fungi from biological soil crusts in the Mojave desert and describing Neophaeococcomyces mojavensis, and introducing the new genera and species Taxawa tesnikishii.</title>
        <authorList>
            <person name="Kurbessoian T."/>
            <person name="Stajich J.E."/>
        </authorList>
    </citation>
    <scope>NUCLEOTIDE SEQUENCE</scope>
    <source>
        <strain evidence="5">TK_1</strain>
    </source>
</reference>
<dbReference type="Pfam" id="PF00135">
    <property type="entry name" value="COesterase"/>
    <property type="match status" value="1"/>
</dbReference>
<proteinExistence type="inferred from homology"/>
<evidence type="ECO:0000256" key="2">
    <source>
        <dbReference type="ARBA" id="ARBA00022801"/>
    </source>
</evidence>
<gene>
    <name evidence="5" type="ORF">H2201_002270</name>
</gene>
<evidence type="ECO:0000313" key="5">
    <source>
        <dbReference type="EMBL" id="KAJ9667735.1"/>
    </source>
</evidence>
<dbReference type="InterPro" id="IPR029058">
    <property type="entry name" value="AB_hydrolase_fold"/>
</dbReference>
<dbReference type="EC" id="3.1.1.-" evidence="3"/>
<evidence type="ECO:0000313" key="6">
    <source>
        <dbReference type="Proteomes" id="UP001172684"/>
    </source>
</evidence>
<dbReference type="Gene3D" id="3.40.50.1820">
    <property type="entry name" value="alpha/beta hydrolase"/>
    <property type="match status" value="1"/>
</dbReference>
<dbReference type="PROSITE" id="PS00122">
    <property type="entry name" value="CARBOXYLESTERASE_B_1"/>
    <property type="match status" value="1"/>
</dbReference>
<sequence length="531" mass="59000">MEKATVPFFLDLDYRGHIEGLTLKDKSSGEPLCHYFGGIPYALPPLGPFRWRKPRSLPPCYRYGTRASPGKYTTGAGLCPQPGFGKKLNTEAWDEDCLQCNVWLPAGKAPEKGWPVFFYIHGGFLQFGSPNGMDPSALLSETDCKCILVMPAYRLNVFGFLASRELLQASGHEAYAGNLGFWDQRLALEWTYKNISCFGGDASNITVGGYSAGSTDTLARQIIRRVIMWSNGPGLQPKSLQELQDQFDELLQHLHIPLTLPSSEKLARLRSLPVKSLIAATFRMTHHQFRAVTDNSFVHPTLFTDISTGDFGARMRDRGIKLMIGECADEHFVYGAWRPPPQNTLSSLHTRLQADYPVAAVEVLVKHYFPTGALPQGWKDWREAFGRVYADTQIHTLQRGFVAALAAGGAGELVLRYRVEWRAGCVDAVAPRSWGVTHGTDLAGWFWGNGIGAGLTGSEKRVCERGFVGPLARFVRGEEVEWGTRGVKEVRRLRSDGEVDVWVDERWDEGVRVWKDLMDVGSTGASRGAKL</sequence>
<evidence type="ECO:0000256" key="1">
    <source>
        <dbReference type="ARBA" id="ARBA00005964"/>
    </source>
</evidence>
<evidence type="ECO:0000259" key="4">
    <source>
        <dbReference type="Pfam" id="PF00135"/>
    </source>
</evidence>